<comment type="caution">
    <text evidence="2">The sequence shown here is derived from an EMBL/GenBank/DDBJ whole genome shotgun (WGS) entry which is preliminary data.</text>
</comment>
<organism evidence="2 3">
    <name type="scientific">Halococcus salifodinae DSM 8989</name>
    <dbReference type="NCBI Taxonomy" id="1227456"/>
    <lineage>
        <taxon>Archaea</taxon>
        <taxon>Methanobacteriati</taxon>
        <taxon>Methanobacteriota</taxon>
        <taxon>Stenosarchaea group</taxon>
        <taxon>Halobacteria</taxon>
        <taxon>Halobacteriales</taxon>
        <taxon>Halococcaceae</taxon>
        <taxon>Halococcus</taxon>
    </lineage>
</organism>
<protein>
    <submittedName>
        <fullName evidence="2">Uncharacterized protein</fullName>
    </submittedName>
</protein>
<feature type="region of interest" description="Disordered" evidence="1">
    <location>
        <begin position="14"/>
        <end position="72"/>
    </location>
</feature>
<reference evidence="2 3" key="1">
    <citation type="journal article" date="2014" name="PLoS Genet.">
        <title>Phylogenetically driven sequencing of extremely halophilic archaea reveals strategies for static and dynamic osmo-response.</title>
        <authorList>
            <person name="Becker E.A."/>
            <person name="Seitzer P.M."/>
            <person name="Tritt A."/>
            <person name="Larsen D."/>
            <person name="Krusor M."/>
            <person name="Yao A.I."/>
            <person name="Wu D."/>
            <person name="Madern D."/>
            <person name="Eisen J.A."/>
            <person name="Darling A.E."/>
            <person name="Facciotti M.T."/>
        </authorList>
    </citation>
    <scope>NUCLEOTIDE SEQUENCE [LARGE SCALE GENOMIC DNA]</scope>
    <source>
        <strain evidence="2 3">DSM 8989</strain>
    </source>
</reference>
<keyword evidence="3" id="KW-1185">Reference proteome</keyword>
<evidence type="ECO:0000313" key="3">
    <source>
        <dbReference type="Proteomes" id="UP000011625"/>
    </source>
</evidence>
<dbReference type="EMBL" id="AOME01000051">
    <property type="protein sequence ID" value="EMA53177.1"/>
    <property type="molecule type" value="Genomic_DNA"/>
</dbReference>
<gene>
    <name evidence="2" type="ORF">C450_07682</name>
</gene>
<accession>M0N5I2</accession>
<dbReference type="PATRIC" id="fig|1227456.3.peg.1541"/>
<proteinExistence type="predicted"/>
<dbReference type="AlphaFoldDB" id="M0N5I2"/>
<evidence type="ECO:0000256" key="1">
    <source>
        <dbReference type="SAM" id="MobiDB-lite"/>
    </source>
</evidence>
<dbReference type="STRING" id="1227456.C450_07682"/>
<dbReference type="Proteomes" id="UP000011625">
    <property type="component" value="Unassembled WGS sequence"/>
</dbReference>
<sequence length="72" mass="7914">MIILDRVGGKKHYGYGYRTGTVRPRAPIRSATGTGGRETTPVREAVVVSRHRSETDGGTDSVSNQRAHMSEW</sequence>
<feature type="compositionally biased region" description="Polar residues" evidence="1">
    <location>
        <begin position="56"/>
        <end position="72"/>
    </location>
</feature>
<evidence type="ECO:0000313" key="2">
    <source>
        <dbReference type="EMBL" id="EMA53177.1"/>
    </source>
</evidence>
<name>M0N5I2_9EURY</name>